<dbReference type="CDD" id="cd01886">
    <property type="entry name" value="EF-G"/>
    <property type="match status" value="1"/>
</dbReference>
<dbReference type="SUPFAM" id="SSF52540">
    <property type="entry name" value="P-loop containing nucleoside triphosphate hydrolases"/>
    <property type="match status" value="1"/>
</dbReference>
<dbReference type="InterPro" id="IPR009022">
    <property type="entry name" value="EFG_III"/>
</dbReference>
<dbReference type="InterPro" id="IPR031157">
    <property type="entry name" value="G_TR_CS"/>
</dbReference>
<keyword evidence="11" id="KW-1185">Reference proteome</keyword>
<dbReference type="NCBIfam" id="TIGR00484">
    <property type="entry name" value="EF-G"/>
    <property type="match status" value="1"/>
</dbReference>
<dbReference type="AlphaFoldDB" id="A0A0G9MZI6"/>
<dbReference type="FunFam" id="3.30.230.10:FF:000003">
    <property type="entry name" value="Elongation factor G"/>
    <property type="match status" value="1"/>
</dbReference>
<dbReference type="CDD" id="cd01434">
    <property type="entry name" value="EFG_mtEFG1_IV"/>
    <property type="match status" value="1"/>
</dbReference>
<dbReference type="CDD" id="cd16262">
    <property type="entry name" value="EFG_III"/>
    <property type="match status" value="1"/>
</dbReference>
<dbReference type="InterPro" id="IPR009000">
    <property type="entry name" value="Transl_B-barrel_sf"/>
</dbReference>
<evidence type="ECO:0000256" key="8">
    <source>
        <dbReference type="HAMAP-Rule" id="MF_00054"/>
    </source>
</evidence>
<feature type="binding site" evidence="8">
    <location>
        <begin position="155"/>
        <end position="158"/>
    </location>
    <ligand>
        <name>GTP</name>
        <dbReference type="ChEBI" id="CHEBI:37565"/>
    </ligand>
</feature>
<keyword evidence="8" id="KW-0963">Cytoplasm</keyword>
<dbReference type="Proteomes" id="UP000053464">
    <property type="component" value="Unassembled WGS sequence"/>
</dbReference>
<evidence type="ECO:0000256" key="4">
    <source>
        <dbReference type="ARBA" id="ARBA00022768"/>
    </source>
</evidence>
<dbReference type="SUPFAM" id="SSF50447">
    <property type="entry name" value="Translation proteins"/>
    <property type="match status" value="1"/>
</dbReference>
<evidence type="ECO:0000313" key="10">
    <source>
        <dbReference type="EMBL" id="KLE36141.1"/>
    </source>
</evidence>
<dbReference type="InterPro" id="IPR000795">
    <property type="entry name" value="T_Tr_GTP-bd_dom"/>
</dbReference>
<dbReference type="FunFam" id="3.40.50.300:FF:000029">
    <property type="entry name" value="Elongation factor G"/>
    <property type="match status" value="1"/>
</dbReference>
<dbReference type="GO" id="GO:0097216">
    <property type="term" value="F:guanosine tetraphosphate binding"/>
    <property type="evidence" value="ECO:0007669"/>
    <property type="project" value="UniProtKB-ARBA"/>
</dbReference>
<dbReference type="Gene3D" id="3.40.50.300">
    <property type="entry name" value="P-loop containing nucleotide triphosphate hydrolases"/>
    <property type="match status" value="1"/>
</dbReference>
<gene>
    <name evidence="8 10" type="primary">fusA</name>
    <name evidence="10" type="ORF">AAW00_05875</name>
</gene>
<dbReference type="SUPFAM" id="SSF54211">
    <property type="entry name" value="Ribosomal protein S5 domain 2-like"/>
    <property type="match status" value="1"/>
</dbReference>
<feature type="binding site" evidence="8">
    <location>
        <begin position="17"/>
        <end position="24"/>
    </location>
    <ligand>
        <name>GTP</name>
        <dbReference type="ChEBI" id="CHEBI:37565"/>
    </ligand>
</feature>
<dbReference type="GO" id="GO:0032790">
    <property type="term" value="P:ribosome disassembly"/>
    <property type="evidence" value="ECO:0007669"/>
    <property type="project" value="TreeGrafter"/>
</dbReference>
<dbReference type="Gene3D" id="3.30.70.870">
    <property type="entry name" value="Elongation Factor G (Translational Gtpase), domain 3"/>
    <property type="match status" value="1"/>
</dbReference>
<dbReference type="EMBL" id="LBHB01000001">
    <property type="protein sequence ID" value="KLE36141.1"/>
    <property type="molecule type" value="Genomic_DNA"/>
</dbReference>
<dbReference type="FunFam" id="2.40.30.10:FF:000006">
    <property type="entry name" value="Elongation factor G"/>
    <property type="match status" value="1"/>
</dbReference>
<comment type="subcellular location">
    <subcellularLocation>
        <location evidence="8">Cytoplasm</location>
    </subcellularLocation>
</comment>
<keyword evidence="4 8" id="KW-0251">Elongation factor</keyword>
<dbReference type="InterPro" id="IPR035649">
    <property type="entry name" value="EFG_V"/>
</dbReference>
<dbReference type="GO" id="GO:0003924">
    <property type="term" value="F:GTPase activity"/>
    <property type="evidence" value="ECO:0007669"/>
    <property type="project" value="InterPro"/>
</dbReference>
<evidence type="ECO:0000256" key="1">
    <source>
        <dbReference type="ARBA" id="ARBA00005870"/>
    </source>
</evidence>
<keyword evidence="3 8" id="KW-0547">Nucleotide-binding</keyword>
<dbReference type="FunFam" id="3.30.70.870:FF:000001">
    <property type="entry name" value="Elongation factor G"/>
    <property type="match status" value="1"/>
</dbReference>
<evidence type="ECO:0000256" key="3">
    <source>
        <dbReference type="ARBA" id="ARBA00022741"/>
    </source>
</evidence>
<dbReference type="InterPro" id="IPR020568">
    <property type="entry name" value="Ribosomal_Su5_D2-typ_SF"/>
</dbReference>
<dbReference type="SMART" id="SM00889">
    <property type="entry name" value="EFG_IV"/>
    <property type="match status" value="1"/>
</dbReference>
<dbReference type="Gene3D" id="2.40.30.10">
    <property type="entry name" value="Translation factors"/>
    <property type="match status" value="1"/>
</dbReference>
<dbReference type="FunFam" id="3.30.70.240:FF:000001">
    <property type="entry name" value="Elongation factor G"/>
    <property type="match status" value="1"/>
</dbReference>
<dbReference type="GO" id="GO:0005525">
    <property type="term" value="F:GTP binding"/>
    <property type="evidence" value="ECO:0007669"/>
    <property type="project" value="UniProtKB-UniRule"/>
</dbReference>
<comment type="function">
    <text evidence="7 8">Catalyzes the GTP-dependent ribosomal translocation step during translation elongation. During this step, the ribosome changes from the pre-translocational (PRE) to the post-translocational (POST) state as the newly formed A-site-bound peptidyl-tRNA and P-site-bound deacylated tRNA move to the P and E sites, respectively. Catalyzes the coordinated movement of the two tRNA molecules, the mRNA and conformational changes in the ribosome.</text>
</comment>
<dbReference type="PROSITE" id="PS00301">
    <property type="entry name" value="G_TR_1"/>
    <property type="match status" value="1"/>
</dbReference>
<evidence type="ECO:0000256" key="5">
    <source>
        <dbReference type="ARBA" id="ARBA00022917"/>
    </source>
</evidence>
<dbReference type="Gene3D" id="3.30.70.240">
    <property type="match status" value="1"/>
</dbReference>
<dbReference type="HAMAP" id="MF_00054_B">
    <property type="entry name" value="EF_G_EF_2_B"/>
    <property type="match status" value="1"/>
</dbReference>
<dbReference type="InterPro" id="IPR027417">
    <property type="entry name" value="P-loop_NTPase"/>
</dbReference>
<dbReference type="InterPro" id="IPR035647">
    <property type="entry name" value="EFG_III/V"/>
</dbReference>
<protein>
    <recommendedName>
        <fullName evidence="2 8">Elongation factor G</fullName>
        <shortName evidence="8">EF-G</shortName>
    </recommendedName>
</protein>
<evidence type="ECO:0000259" key="9">
    <source>
        <dbReference type="PROSITE" id="PS51722"/>
    </source>
</evidence>
<dbReference type="SMART" id="SM00838">
    <property type="entry name" value="EFG_C"/>
    <property type="match status" value="1"/>
</dbReference>
<dbReference type="NCBIfam" id="TIGR00231">
    <property type="entry name" value="small_GTP"/>
    <property type="match status" value="1"/>
</dbReference>
<evidence type="ECO:0000313" key="11">
    <source>
        <dbReference type="Proteomes" id="UP000053464"/>
    </source>
</evidence>
<dbReference type="InterPro" id="IPR000640">
    <property type="entry name" value="EFG_V-like"/>
</dbReference>
<dbReference type="PANTHER" id="PTHR43261:SF1">
    <property type="entry name" value="RIBOSOME-RELEASING FACTOR 2, MITOCHONDRIAL"/>
    <property type="match status" value="1"/>
</dbReference>
<dbReference type="Pfam" id="PF03764">
    <property type="entry name" value="EFG_IV"/>
    <property type="match status" value="1"/>
</dbReference>
<dbReference type="InterPro" id="IPR041095">
    <property type="entry name" value="EFG_II"/>
</dbReference>
<evidence type="ECO:0000256" key="7">
    <source>
        <dbReference type="ARBA" id="ARBA00024731"/>
    </source>
</evidence>
<dbReference type="CDD" id="cd03713">
    <property type="entry name" value="EFG_mtEFG_C"/>
    <property type="match status" value="1"/>
</dbReference>
<dbReference type="InterPro" id="IPR014721">
    <property type="entry name" value="Ribsml_uS5_D2-typ_fold_subgr"/>
</dbReference>
<dbReference type="InterPro" id="IPR053905">
    <property type="entry name" value="EF-G-like_DII"/>
</dbReference>
<dbReference type="PANTHER" id="PTHR43261">
    <property type="entry name" value="TRANSLATION ELONGATION FACTOR G-RELATED"/>
    <property type="match status" value="1"/>
</dbReference>
<name>A0A0G9MZI6_9SPHN</name>
<dbReference type="InterPro" id="IPR047872">
    <property type="entry name" value="EFG_IV"/>
</dbReference>
<dbReference type="Pfam" id="PF00679">
    <property type="entry name" value="EFG_C"/>
    <property type="match status" value="1"/>
</dbReference>
<dbReference type="PATRIC" id="fig|1581420.6.peg.1185"/>
<reference evidence="10 11" key="1">
    <citation type="submission" date="2015-04" db="EMBL/GenBank/DDBJ databases">
        <title>The draft genome sequence of Erythrobacter luteus KA37.</title>
        <authorList>
            <person name="Zhuang L."/>
            <person name="Liu Y."/>
            <person name="Shao Z."/>
        </authorList>
    </citation>
    <scope>NUCLEOTIDE SEQUENCE [LARGE SCALE GENOMIC DNA]</scope>
    <source>
        <strain evidence="10 11">KA37</strain>
    </source>
</reference>
<evidence type="ECO:0000256" key="6">
    <source>
        <dbReference type="ARBA" id="ARBA00023134"/>
    </source>
</evidence>
<comment type="similarity">
    <text evidence="1 8">Belongs to the TRAFAC class translation factor GTPase superfamily. Classic translation factor GTPase family. EF-G/EF-2 subfamily.</text>
</comment>
<dbReference type="PRINTS" id="PR00315">
    <property type="entry name" value="ELONGATNFCT"/>
</dbReference>
<feature type="binding site" evidence="8">
    <location>
        <begin position="101"/>
        <end position="105"/>
    </location>
    <ligand>
        <name>GTP</name>
        <dbReference type="ChEBI" id="CHEBI:37565"/>
    </ligand>
</feature>
<feature type="domain" description="Tr-type G" evidence="9">
    <location>
        <begin position="8"/>
        <end position="303"/>
    </location>
</feature>
<accession>A0A0G9MZI6</accession>
<dbReference type="Pfam" id="PF00009">
    <property type="entry name" value="GTP_EFTU"/>
    <property type="match status" value="1"/>
</dbReference>
<keyword evidence="5 8" id="KW-0648">Protein biosynthesis</keyword>
<keyword evidence="6 8" id="KW-0342">GTP-binding</keyword>
<dbReference type="OrthoDB" id="9802948at2"/>
<dbReference type="PROSITE" id="PS51722">
    <property type="entry name" value="G_TR_2"/>
    <property type="match status" value="1"/>
</dbReference>
<sequence length="710" mass="78740">MAREYPLERYRNIGIMAHIDAGKTTTTERILYYTGKSYKIGEVHDGAATMDWMEQEQERGITITSAATTTFWTPEDATMDPRSEPEALRADMPKYRINIIDTPGHVDFTIEVERSLRVLDGAVAVFDGVAGVEPQSETVWRQADKYGVPRMCFINKLDRTGADFYYCVDSIVERLGAVPLVLYLPIGAESNLKGVVDLVNNRGIVWQAEDLGAKYEFIDIPEDMADKAAEYREKLLETVVEQDDDVMEQYLEGNEPDVATIKKLIRKGTMARDFVPVTCGSAFKNKGVQPLLDAVVDYMPSPLDVPAIRGVLPDSDEEADRPSSDEAPFSALAFKIMNDPFVGSLTFTRIYSGKLSKGTVLNSVKDKKEKIGRMLLMHSNNREDIEEAYAGDIVALAGMKDTTTGDTLCDPAKPIILERMEFPEPVIELSVEPKTKADQEKMGVALNRLAAEDPSFRVSTDHESGQTIIKGMGELHLDILVDRMKREFKVEANVGAPQVAYRESIGREVEVTYTHKKQSGGSGQFGEAKVIVTPGERGQGIVFEDEVKGGNIPREYIPAVEKGMREQAESGYLVGFPIIDFTIRLIDGKYHDVDSSTVAFEITGRGAMREAAQKAGIKLLEPIMKVEVVTPEDYLGDVIGDLNSRRGQIQGTDTRGNAQAVEAMVPLANMFGYVNELRSFTQGRAQYTMQFSHYDEVPSNVAQEIKEKLA</sequence>
<dbReference type="Pfam" id="PF14492">
    <property type="entry name" value="EFG_III"/>
    <property type="match status" value="1"/>
</dbReference>
<dbReference type="GO" id="GO:0003746">
    <property type="term" value="F:translation elongation factor activity"/>
    <property type="evidence" value="ECO:0007669"/>
    <property type="project" value="UniProtKB-UniRule"/>
</dbReference>
<proteinExistence type="inferred from homology"/>
<dbReference type="CDD" id="cd04088">
    <property type="entry name" value="EFG_mtEFG_II"/>
    <property type="match status" value="1"/>
</dbReference>
<comment type="caution">
    <text evidence="10">The sequence shown here is derived from an EMBL/GenBank/DDBJ whole genome shotgun (WGS) entry which is preliminary data.</text>
</comment>
<dbReference type="GO" id="GO:0005737">
    <property type="term" value="C:cytoplasm"/>
    <property type="evidence" value="ECO:0007669"/>
    <property type="project" value="UniProtKB-SubCell"/>
</dbReference>
<dbReference type="SUPFAM" id="SSF54980">
    <property type="entry name" value="EF-G C-terminal domain-like"/>
    <property type="match status" value="2"/>
</dbReference>
<dbReference type="STRING" id="1581420.AAW00_05875"/>
<dbReference type="Gene3D" id="3.30.230.10">
    <property type="match status" value="1"/>
</dbReference>
<evidence type="ECO:0000256" key="2">
    <source>
        <dbReference type="ARBA" id="ARBA00017872"/>
    </source>
</evidence>
<dbReference type="Pfam" id="PF22042">
    <property type="entry name" value="EF-G_D2"/>
    <property type="match status" value="1"/>
</dbReference>
<dbReference type="NCBIfam" id="NF009381">
    <property type="entry name" value="PRK12740.1-5"/>
    <property type="match status" value="1"/>
</dbReference>
<dbReference type="InterPro" id="IPR004540">
    <property type="entry name" value="Transl_elong_EFG/EF2"/>
</dbReference>
<dbReference type="InterPro" id="IPR005517">
    <property type="entry name" value="Transl_elong_EFG/EF2_IV"/>
</dbReference>
<dbReference type="InterPro" id="IPR005225">
    <property type="entry name" value="Small_GTP-bd"/>
</dbReference>
<organism evidence="10 11">
    <name type="scientific">Aurantiacibacter luteus</name>
    <dbReference type="NCBI Taxonomy" id="1581420"/>
    <lineage>
        <taxon>Bacteria</taxon>
        <taxon>Pseudomonadati</taxon>
        <taxon>Pseudomonadota</taxon>
        <taxon>Alphaproteobacteria</taxon>
        <taxon>Sphingomonadales</taxon>
        <taxon>Erythrobacteraceae</taxon>
        <taxon>Aurantiacibacter</taxon>
    </lineage>
</organism>
<dbReference type="RefSeq" id="WP_047003583.1">
    <property type="nucleotide sequence ID" value="NZ_LBHB01000001.1"/>
</dbReference>